<reference evidence="2" key="1">
    <citation type="submission" date="2020-03" db="EMBL/GenBank/DDBJ databases">
        <title>The deep terrestrial virosphere.</title>
        <authorList>
            <person name="Holmfeldt K."/>
            <person name="Nilsson E."/>
            <person name="Simone D."/>
            <person name="Lopez-Fernandez M."/>
            <person name="Wu X."/>
            <person name="de Brujin I."/>
            <person name="Lundin D."/>
            <person name="Andersson A."/>
            <person name="Bertilsson S."/>
            <person name="Dopson M."/>
        </authorList>
    </citation>
    <scope>NUCLEOTIDE SEQUENCE</scope>
    <source>
        <strain evidence="2">MM415B01265</strain>
    </source>
</reference>
<evidence type="ECO:0000313" key="2">
    <source>
        <dbReference type="EMBL" id="QJA59571.1"/>
    </source>
</evidence>
<dbReference type="GO" id="GO:0051999">
    <property type="term" value="P:mannosyl-inositol phosphorylceramide biosynthetic process"/>
    <property type="evidence" value="ECO:0007669"/>
    <property type="project" value="TreeGrafter"/>
</dbReference>
<proteinExistence type="predicted"/>
<evidence type="ECO:0000256" key="1">
    <source>
        <dbReference type="ARBA" id="ARBA00022679"/>
    </source>
</evidence>
<name>A0A6M3IQP0_9ZZZZ</name>
<dbReference type="PANTHER" id="PTHR32385:SF15">
    <property type="entry name" value="INOSITOL PHOSPHOCERAMIDE MANNOSYLTRANSFERASE 1"/>
    <property type="match status" value="1"/>
</dbReference>
<dbReference type="InterPro" id="IPR051706">
    <property type="entry name" value="Glycosyltransferase_domain"/>
</dbReference>
<dbReference type="Pfam" id="PF04488">
    <property type="entry name" value="Gly_transf_sug"/>
    <property type="match status" value="1"/>
</dbReference>
<sequence>MQVGWPAHIPRTLHLYWGRNRPLTRLRYLTVATFLHYNPDWSVVVHTPAVNPAEIFFWPSSDHKYFTLAAGDRDHLEDLAHIARVTVLIEAHKFWDAMLLSEVHRADLLRWHVMAEYGGVWSDFDMLYVKSLESAVTSNGRADIYLCDDVNHTGDKYYCTSFVASAGNDRSRAFYSSVLREAVHRTTGTSRHSAGREPLAVVASDPPDECCVSILPGQMFYPVPEMYSTRLYADTDVPVSDLTIGIHWFGGSRCAVEFESRAAKKVCAMSAIVEDAEAALGAGVTP</sequence>
<dbReference type="EMBL" id="MT141375">
    <property type="protein sequence ID" value="QJA59571.1"/>
    <property type="molecule type" value="Genomic_DNA"/>
</dbReference>
<dbReference type="GO" id="GO:0016020">
    <property type="term" value="C:membrane"/>
    <property type="evidence" value="ECO:0007669"/>
    <property type="project" value="GOC"/>
</dbReference>
<dbReference type="SUPFAM" id="SSF53448">
    <property type="entry name" value="Nucleotide-diphospho-sugar transferases"/>
    <property type="match status" value="1"/>
</dbReference>
<organism evidence="2">
    <name type="scientific">viral metagenome</name>
    <dbReference type="NCBI Taxonomy" id="1070528"/>
    <lineage>
        <taxon>unclassified sequences</taxon>
        <taxon>metagenomes</taxon>
        <taxon>organismal metagenomes</taxon>
    </lineage>
</organism>
<dbReference type="GO" id="GO:0000030">
    <property type="term" value="F:mannosyltransferase activity"/>
    <property type="evidence" value="ECO:0007669"/>
    <property type="project" value="TreeGrafter"/>
</dbReference>
<dbReference type="InterPro" id="IPR029044">
    <property type="entry name" value="Nucleotide-diphossugar_trans"/>
</dbReference>
<gene>
    <name evidence="2" type="ORF">MM415B01265_0016</name>
</gene>
<keyword evidence="1 2" id="KW-0808">Transferase</keyword>
<dbReference type="InterPro" id="IPR007577">
    <property type="entry name" value="GlycoTrfase_DXD_sugar-bd_CS"/>
</dbReference>
<dbReference type="AlphaFoldDB" id="A0A6M3IQP0"/>
<dbReference type="Gene3D" id="3.90.550.20">
    <property type="match status" value="1"/>
</dbReference>
<accession>A0A6M3IQP0</accession>
<protein>
    <submittedName>
        <fullName evidence="2">Putative glycosyltransferase</fullName>
    </submittedName>
</protein>
<dbReference type="PANTHER" id="PTHR32385">
    <property type="entry name" value="MANNOSYL PHOSPHORYLINOSITOL CERAMIDE SYNTHASE"/>
    <property type="match status" value="1"/>
</dbReference>